<evidence type="ECO:0000256" key="1">
    <source>
        <dbReference type="ARBA" id="ARBA00004162"/>
    </source>
</evidence>
<dbReference type="STRING" id="9708.A0A2U3VUR7"/>
<feature type="domain" description="Calponin-homology (CH)" evidence="13">
    <location>
        <begin position="536"/>
        <end position="649"/>
    </location>
</feature>
<dbReference type="PANTHER" id="PTHR48051">
    <property type="match status" value="1"/>
</dbReference>
<keyword evidence="14" id="KW-1185">Reference proteome</keyword>
<keyword evidence="6" id="KW-0677">Repeat</keyword>
<dbReference type="InterPro" id="IPR001611">
    <property type="entry name" value="Leu-rich_rpt"/>
</dbReference>
<keyword evidence="2" id="KW-1003">Cell membrane</keyword>
<dbReference type="Pfam" id="PF00307">
    <property type="entry name" value="CH"/>
    <property type="match status" value="1"/>
</dbReference>
<gene>
    <name evidence="15" type="primary">LRCH4</name>
</gene>
<feature type="compositionally biased region" description="Low complexity" evidence="11">
    <location>
        <begin position="1"/>
        <end position="18"/>
    </location>
</feature>
<dbReference type="GeneID" id="101375845"/>
<name>A0A2U3VUR7_ODORO</name>
<dbReference type="CTD" id="4034"/>
<evidence type="ECO:0000256" key="11">
    <source>
        <dbReference type="SAM" id="MobiDB-lite"/>
    </source>
</evidence>
<feature type="compositionally biased region" description="Acidic residues" evidence="11">
    <location>
        <begin position="347"/>
        <end position="356"/>
    </location>
</feature>
<dbReference type="FunFam" id="3.80.10.10:FF:000081">
    <property type="entry name" value="leucine-rich repeat and calponin homology domain-containing protein 4 isoform X2"/>
    <property type="match status" value="1"/>
</dbReference>
<keyword evidence="8 12" id="KW-0472">Membrane</keyword>
<dbReference type="InParanoid" id="A0A2U3VUR7"/>
<dbReference type="AlphaFoldDB" id="A0A2U3VUR7"/>
<dbReference type="InterPro" id="IPR001715">
    <property type="entry name" value="CH_dom"/>
</dbReference>
<evidence type="ECO:0000256" key="7">
    <source>
        <dbReference type="ARBA" id="ARBA00022989"/>
    </source>
</evidence>
<keyword evidence="3" id="KW-0597">Phosphoprotein</keyword>
<dbReference type="Proteomes" id="UP000245340">
    <property type="component" value="Unplaced"/>
</dbReference>
<keyword evidence="7 12" id="KW-1133">Transmembrane helix</keyword>
<dbReference type="FunFam" id="1.10.418.10:FF:000056">
    <property type="entry name" value="leucine-rich repeat and calponin homology domain-containing protein 4 isoform X2"/>
    <property type="match status" value="1"/>
</dbReference>
<evidence type="ECO:0000256" key="5">
    <source>
        <dbReference type="ARBA" id="ARBA00022692"/>
    </source>
</evidence>
<evidence type="ECO:0000256" key="12">
    <source>
        <dbReference type="SAM" id="Phobius"/>
    </source>
</evidence>
<dbReference type="PROSITE" id="PS50021">
    <property type="entry name" value="CH"/>
    <property type="match status" value="1"/>
</dbReference>
<organism evidence="14 15">
    <name type="scientific">Odobenus rosmarus divergens</name>
    <name type="common">Pacific walrus</name>
    <dbReference type="NCBI Taxonomy" id="9708"/>
    <lineage>
        <taxon>Eukaryota</taxon>
        <taxon>Metazoa</taxon>
        <taxon>Chordata</taxon>
        <taxon>Craniata</taxon>
        <taxon>Vertebrata</taxon>
        <taxon>Euteleostomi</taxon>
        <taxon>Mammalia</taxon>
        <taxon>Eutheria</taxon>
        <taxon>Laurasiatheria</taxon>
        <taxon>Carnivora</taxon>
        <taxon>Caniformia</taxon>
        <taxon>Pinnipedia</taxon>
        <taxon>Odobenidae</taxon>
        <taxon>Odobenus</taxon>
    </lineage>
</organism>
<feature type="region of interest" description="Disordered" evidence="11">
    <location>
        <begin position="269"/>
        <end position="289"/>
    </location>
</feature>
<feature type="transmembrane region" description="Helical" evidence="12">
    <location>
        <begin position="660"/>
        <end position="679"/>
    </location>
</feature>
<reference evidence="15" key="1">
    <citation type="submission" date="2025-08" db="UniProtKB">
        <authorList>
            <consortium name="RefSeq"/>
        </authorList>
    </citation>
    <scope>IDENTIFICATION</scope>
</reference>
<dbReference type="Gene3D" id="1.10.418.10">
    <property type="entry name" value="Calponin-like domain"/>
    <property type="match status" value="1"/>
</dbReference>
<evidence type="ECO:0000259" key="13">
    <source>
        <dbReference type="PROSITE" id="PS50021"/>
    </source>
</evidence>
<dbReference type="PANTHER" id="PTHR48051:SF64">
    <property type="entry name" value="LEUCINE RICH REPEATS AND CALPONIN HOMOLOGY DOMAIN CONTAINING 4"/>
    <property type="match status" value="1"/>
</dbReference>
<evidence type="ECO:0000313" key="15">
    <source>
        <dbReference type="RefSeq" id="XP_004399085.1"/>
    </source>
</evidence>
<evidence type="ECO:0000256" key="9">
    <source>
        <dbReference type="ARBA" id="ARBA00057932"/>
    </source>
</evidence>
<dbReference type="CDD" id="cd21273">
    <property type="entry name" value="CH_LRCH4"/>
    <property type="match status" value="1"/>
</dbReference>
<dbReference type="PROSITE" id="PS51450">
    <property type="entry name" value="LRR"/>
    <property type="match status" value="1"/>
</dbReference>
<dbReference type="OrthoDB" id="6149831at2759"/>
<dbReference type="InterPro" id="IPR050216">
    <property type="entry name" value="LRR_domain-containing"/>
</dbReference>
<proteinExistence type="predicted"/>
<feature type="compositionally biased region" description="Basic and acidic residues" evidence="11">
    <location>
        <begin position="331"/>
        <end position="346"/>
    </location>
</feature>
<feature type="compositionally biased region" description="Basic and acidic residues" evidence="11">
    <location>
        <begin position="358"/>
        <end position="377"/>
    </location>
</feature>
<dbReference type="SUPFAM" id="SSF47576">
    <property type="entry name" value="Calponin-homology domain, CH-domain"/>
    <property type="match status" value="1"/>
</dbReference>
<dbReference type="RefSeq" id="XP_004399085.1">
    <property type="nucleotide sequence ID" value="XM_004399028.1"/>
</dbReference>
<evidence type="ECO:0000256" key="6">
    <source>
        <dbReference type="ARBA" id="ARBA00022737"/>
    </source>
</evidence>
<dbReference type="SMART" id="SM00033">
    <property type="entry name" value="CH"/>
    <property type="match status" value="1"/>
</dbReference>
<protein>
    <recommendedName>
        <fullName evidence="10">Leucine-rich repeat and calponin homology domain-containing protein 4</fullName>
    </recommendedName>
</protein>
<evidence type="ECO:0000256" key="8">
    <source>
        <dbReference type="ARBA" id="ARBA00023136"/>
    </source>
</evidence>
<dbReference type="FunFam" id="3.80.10.10:FF:000067">
    <property type="entry name" value="Leucine-rich repeat and calponin homology domain-containing protein 4 isoform 1"/>
    <property type="match status" value="1"/>
</dbReference>
<evidence type="ECO:0000256" key="4">
    <source>
        <dbReference type="ARBA" id="ARBA00022614"/>
    </source>
</evidence>
<comment type="function">
    <text evidence="9">Accessory protein that regulates signaling by multiple TLRs, acting as a broad-spanning regulator of the innate immune response. In macrophages, binds LPS and promotes proper docking of LPS in lipid raft membrane. May be required for lipid raft maintenance.</text>
</comment>
<dbReference type="SUPFAM" id="SSF52058">
    <property type="entry name" value="L domain-like"/>
    <property type="match status" value="1"/>
</dbReference>
<dbReference type="InterPro" id="IPR003591">
    <property type="entry name" value="Leu-rich_rpt_typical-subtyp"/>
</dbReference>
<dbReference type="SMART" id="SM00369">
    <property type="entry name" value="LRR_TYP"/>
    <property type="match status" value="6"/>
</dbReference>
<evidence type="ECO:0000256" key="10">
    <source>
        <dbReference type="ARBA" id="ARBA00070287"/>
    </source>
</evidence>
<dbReference type="InterPro" id="IPR036872">
    <property type="entry name" value="CH_dom_sf"/>
</dbReference>
<keyword evidence="5 12" id="KW-0812">Transmembrane</keyword>
<dbReference type="GO" id="GO:0005886">
    <property type="term" value="C:plasma membrane"/>
    <property type="evidence" value="ECO:0007669"/>
    <property type="project" value="UniProtKB-SubCell"/>
</dbReference>
<feature type="compositionally biased region" description="Low complexity" evidence="11">
    <location>
        <begin position="513"/>
        <end position="526"/>
    </location>
</feature>
<dbReference type="GO" id="GO:0005737">
    <property type="term" value="C:cytoplasm"/>
    <property type="evidence" value="ECO:0007669"/>
    <property type="project" value="TreeGrafter"/>
</dbReference>
<dbReference type="SMART" id="SM00364">
    <property type="entry name" value="LRR_BAC"/>
    <property type="match status" value="4"/>
</dbReference>
<evidence type="ECO:0000256" key="3">
    <source>
        <dbReference type="ARBA" id="ARBA00022553"/>
    </source>
</evidence>
<keyword evidence="4" id="KW-0433">Leucine-rich repeat</keyword>
<evidence type="ECO:0000256" key="2">
    <source>
        <dbReference type="ARBA" id="ARBA00022475"/>
    </source>
</evidence>
<comment type="subcellular location">
    <subcellularLocation>
        <location evidence="1">Cell membrane</location>
        <topology evidence="1">Single-pass membrane protein</topology>
    </subcellularLocation>
</comment>
<feature type="region of interest" description="Disordered" evidence="11">
    <location>
        <begin position="327"/>
        <end position="539"/>
    </location>
</feature>
<feature type="compositionally biased region" description="Polar residues" evidence="11">
    <location>
        <begin position="450"/>
        <end position="465"/>
    </location>
</feature>
<dbReference type="Pfam" id="PF13855">
    <property type="entry name" value="LRR_8"/>
    <property type="match status" value="2"/>
</dbReference>
<accession>A0A2U3VUR7</accession>
<sequence length="685" mass="73579">MAAAVAAPLAAGGEEAAATTSVPGSPGLPGSRSAERALEEAVATGTLNLSNRRLKHFPRGAARSYDLSDITQADLSRNRFPEVPEAACQLVSLEGLSLYHNCLRCLNPALGNLTALTYLNLSRNQLSSLPPYICQLPLRVLIVSNNKLGALPPDISALGSLRQLDVSGNELQALPAELCSLPSLRDLSVRRNQLSTLPDELGDLPLVRLDFSCNRVSRIPVSFCRLRHLQVILLDSNPLQSPPAQICLKGKLHIFKYLSTEAGRRGASALGDLAPSRPPSFSPCPAEDLFPGRRYDGGLDSGFHSVDSGSKRWSGNESTDEFSELSFRISELAREPRGPRERREDGSADGDPEQIDFIDSHVPAEDEERGAAEEQRPPELSPAAGDTEKAPSSRREEPAGEERRRPDTLQLWQERERRQQQQHSGVWGAPRKDSFLKLGIRAAGGGAAASSTQASYNGMPKSSGTQLGASGGQGAPAPAPAPQEPLPAAGPATVPAPRPLGSIQRPNSFLFRSSSQSGSGPSSPDSVLRPRRSPQLPDEKELTAQLRQVLESRLQRPLPEDLAEALANGVILCQLANQLRPRSVPFIHVPSPAVPKLSALKSRKNVESFLEACRKMGVPEADLCSPSDLLQGTAQGLWTTLEAVKRVGGRAPPPLWPPSGLGGFIFFYVALMLLLYVVYTRLLGS</sequence>
<feature type="compositionally biased region" description="Basic and acidic residues" evidence="11">
    <location>
        <begin position="386"/>
        <end position="419"/>
    </location>
</feature>
<feature type="region of interest" description="Disordered" evidence="11">
    <location>
        <begin position="1"/>
        <end position="34"/>
    </location>
</feature>
<evidence type="ECO:0000313" key="14">
    <source>
        <dbReference type="Proteomes" id="UP000245340"/>
    </source>
</evidence>
<dbReference type="InterPro" id="IPR032675">
    <property type="entry name" value="LRR_dom_sf"/>
</dbReference>
<dbReference type="KEGG" id="oro:101375845"/>
<dbReference type="Gene3D" id="3.80.10.10">
    <property type="entry name" value="Ribonuclease Inhibitor"/>
    <property type="match status" value="2"/>
</dbReference>